<dbReference type="Proteomes" id="UP000220969">
    <property type="component" value="Unassembled WGS sequence"/>
</dbReference>
<reference evidence="1" key="1">
    <citation type="submission" date="2017-09" db="EMBL/GenBank/DDBJ databases">
        <title>Large-scale bioinformatics analysis of Bacillus genomes uncovers conserved roles of natural products in bacterial physiology.</title>
        <authorList>
            <consortium name="Agbiome Team Llc"/>
            <person name="Bleich R.M."/>
            <person name="Kirk G.J."/>
            <person name="Santa Maria K.C."/>
            <person name="Allen S.E."/>
            <person name="Farag S."/>
            <person name="Shank E.A."/>
            <person name="Bowers A."/>
        </authorList>
    </citation>
    <scope>NUCLEOTIDE SEQUENCE</scope>
    <source>
        <strain evidence="1">AFS005430</strain>
    </source>
</reference>
<dbReference type="RefSeq" id="WP_098164363.1">
    <property type="nucleotide sequence ID" value="NZ_CP126520.1"/>
</dbReference>
<evidence type="ECO:0000313" key="1">
    <source>
        <dbReference type="EMBL" id="PEI87189.1"/>
    </source>
</evidence>
<sequence length="462" mass="54326">MKRILKKLPKEVLQPIKYFRDLIPDYYRYGKVFRSIYKELEICEKMKEEKQREYQLEQLQKLLKYAYENVEYYKNVFDERGLKPEEIKTHQDLKKLPYLTKDIIKENFNDLISKKISQKDLLYLTTGGSSGTPLGFYENKQIAGPGEWAFVTHLWKRVGYDVRKRNRFVILRGNSVKRDIAEYDGGNLILSSYDLTEENIERYIRLIEKFNPDFIQAYPSSIDILSKFLLEKGKRVKVNNLKAILCSSEKLYDFQRTNIEAAFKVRVFSFYGHTEHCCIAGECEKSDYYHIQSEYGVVELINEQGKYATEENERGEIIATNLNNYVMPFIRYKTGDIAINTKTNCSCGRSYKLIKGLEGRELEQIITYSGAKVSLTALIFAQHFYAFSKIKSMQLEQFEKGKVIVKIVEQQRLNEEDKLEIINNMRKATSDTLDVEIEITDNIERTKRGKHKFLIQHLDLQK</sequence>
<protein>
    <submittedName>
        <fullName evidence="1">Capsular biosynthesis protein</fullName>
    </submittedName>
</protein>
<comment type="caution">
    <text evidence="1">The sequence shown here is derived from an EMBL/GenBank/DDBJ whole genome shotgun (WGS) entry which is preliminary data.</text>
</comment>
<dbReference type="InterPro" id="IPR053158">
    <property type="entry name" value="CapK_Type1_Caps_Biosynth"/>
</dbReference>
<name>A0AB73RFH1_9BACI</name>
<organism evidence="1">
    <name type="scientific">Bacillus toyonensis</name>
    <dbReference type="NCBI Taxonomy" id="155322"/>
    <lineage>
        <taxon>Bacteria</taxon>
        <taxon>Bacillati</taxon>
        <taxon>Bacillota</taxon>
        <taxon>Bacilli</taxon>
        <taxon>Bacillales</taxon>
        <taxon>Bacillaceae</taxon>
        <taxon>Bacillus</taxon>
        <taxon>Bacillus cereus group</taxon>
    </lineage>
</organism>
<accession>A0AB73RFH1</accession>
<dbReference type="PANTHER" id="PTHR36932">
    <property type="entry name" value="CAPSULAR POLYSACCHARIDE BIOSYNTHESIS PROTEIN"/>
    <property type="match status" value="1"/>
</dbReference>
<gene>
    <name evidence="1" type="ORF">CN678_09080</name>
</gene>
<dbReference type="EMBL" id="NUEH01000018">
    <property type="protein sequence ID" value="PEI87189.1"/>
    <property type="molecule type" value="Genomic_DNA"/>
</dbReference>
<dbReference type="PANTHER" id="PTHR36932:SF1">
    <property type="entry name" value="CAPSULAR POLYSACCHARIDE BIOSYNTHESIS PROTEIN"/>
    <property type="match status" value="1"/>
</dbReference>
<dbReference type="Gene3D" id="3.40.50.12780">
    <property type="entry name" value="N-terminal domain of ligase-like"/>
    <property type="match status" value="1"/>
</dbReference>
<proteinExistence type="predicted"/>
<dbReference type="SUPFAM" id="SSF56801">
    <property type="entry name" value="Acetyl-CoA synthetase-like"/>
    <property type="match status" value="1"/>
</dbReference>
<dbReference type="AlphaFoldDB" id="A0AB73RFH1"/>
<dbReference type="InterPro" id="IPR042099">
    <property type="entry name" value="ANL_N_sf"/>
</dbReference>